<gene>
    <name evidence="8" type="ORF">ACIGXA_11650</name>
</gene>
<evidence type="ECO:0000256" key="2">
    <source>
        <dbReference type="ARBA" id="ARBA00022630"/>
    </source>
</evidence>
<organism evidence="8 9">
    <name type="scientific">Streptomyces fildesensis</name>
    <dbReference type="NCBI Taxonomy" id="375757"/>
    <lineage>
        <taxon>Bacteria</taxon>
        <taxon>Bacillati</taxon>
        <taxon>Actinomycetota</taxon>
        <taxon>Actinomycetes</taxon>
        <taxon>Kitasatosporales</taxon>
        <taxon>Streptomycetaceae</taxon>
        <taxon>Streptomyces</taxon>
    </lineage>
</organism>
<protein>
    <submittedName>
        <fullName evidence="8">Cryptochrome/photolyase family protein</fullName>
        <ecNumber evidence="8">4.1.99.3</ecNumber>
    </submittedName>
</protein>
<evidence type="ECO:0000256" key="3">
    <source>
        <dbReference type="ARBA" id="ARBA00022827"/>
    </source>
</evidence>
<dbReference type="PROSITE" id="PS00394">
    <property type="entry name" value="DNA_PHOTOLYASES_1_1"/>
    <property type="match status" value="1"/>
</dbReference>
<dbReference type="EMBL" id="JBITYG010000003">
    <property type="protein sequence ID" value="MFI9101168.1"/>
    <property type="molecule type" value="Genomic_DNA"/>
</dbReference>
<dbReference type="PRINTS" id="PR00147">
    <property type="entry name" value="DNAPHOTLYASE"/>
</dbReference>
<dbReference type="InterPro" id="IPR005101">
    <property type="entry name" value="Cryptochr/Photolyase_FAD-bd"/>
</dbReference>
<comment type="cofactor">
    <cofactor evidence="1">
        <name>FAD</name>
        <dbReference type="ChEBI" id="CHEBI:57692"/>
    </cofactor>
</comment>
<keyword evidence="2 5" id="KW-0285">Flavoprotein</keyword>
<dbReference type="SUPFAM" id="SSF48173">
    <property type="entry name" value="Cryptochrome/photolyase FAD-binding domain"/>
    <property type="match status" value="1"/>
</dbReference>
<dbReference type="GO" id="GO:0003904">
    <property type="term" value="F:deoxyribodipyrimidine photo-lyase activity"/>
    <property type="evidence" value="ECO:0007669"/>
    <property type="project" value="UniProtKB-EC"/>
</dbReference>
<dbReference type="Pfam" id="PF03441">
    <property type="entry name" value="FAD_binding_7"/>
    <property type="match status" value="1"/>
</dbReference>
<evidence type="ECO:0000256" key="5">
    <source>
        <dbReference type="RuleBase" id="RU004182"/>
    </source>
</evidence>
<accession>A0ABW8C420</accession>
<feature type="domain" description="Photolyase/cryptochrome alpha/beta" evidence="7">
    <location>
        <begin position="2"/>
        <end position="131"/>
    </location>
</feature>
<keyword evidence="8" id="KW-0456">Lyase</keyword>
<dbReference type="InterPro" id="IPR018394">
    <property type="entry name" value="DNA_photolyase_1_CS_C"/>
</dbReference>
<proteinExistence type="inferred from homology"/>
<evidence type="ECO:0000256" key="1">
    <source>
        <dbReference type="ARBA" id="ARBA00001974"/>
    </source>
</evidence>
<evidence type="ECO:0000313" key="9">
    <source>
        <dbReference type="Proteomes" id="UP001614394"/>
    </source>
</evidence>
<dbReference type="Gene3D" id="1.25.40.80">
    <property type="match status" value="1"/>
</dbReference>
<dbReference type="InterPro" id="IPR014729">
    <property type="entry name" value="Rossmann-like_a/b/a_fold"/>
</dbReference>
<name>A0ABW8C420_9ACTN</name>
<evidence type="ECO:0000313" key="8">
    <source>
        <dbReference type="EMBL" id="MFI9101168.1"/>
    </source>
</evidence>
<dbReference type="InterPro" id="IPR036155">
    <property type="entry name" value="Crypto/Photolyase_N_sf"/>
</dbReference>
<dbReference type="PANTHER" id="PTHR11455">
    <property type="entry name" value="CRYPTOCHROME"/>
    <property type="match status" value="1"/>
</dbReference>
<dbReference type="PROSITE" id="PS00691">
    <property type="entry name" value="DNA_PHOTOLYASES_1_2"/>
    <property type="match status" value="1"/>
</dbReference>
<reference evidence="8 9" key="1">
    <citation type="submission" date="2024-10" db="EMBL/GenBank/DDBJ databases">
        <title>The Natural Products Discovery Center: Release of the First 8490 Sequenced Strains for Exploring Actinobacteria Biosynthetic Diversity.</title>
        <authorList>
            <person name="Kalkreuter E."/>
            <person name="Kautsar S.A."/>
            <person name="Yang D."/>
            <person name="Bader C.D."/>
            <person name="Teijaro C.N."/>
            <person name="Fluegel L."/>
            <person name="Davis C.M."/>
            <person name="Simpson J.R."/>
            <person name="Lauterbach L."/>
            <person name="Steele A.D."/>
            <person name="Gui C."/>
            <person name="Meng S."/>
            <person name="Li G."/>
            <person name="Viehrig K."/>
            <person name="Ye F."/>
            <person name="Su P."/>
            <person name="Kiefer A.F."/>
            <person name="Nichols A."/>
            <person name="Cepeda A.J."/>
            <person name="Yan W."/>
            <person name="Fan B."/>
            <person name="Jiang Y."/>
            <person name="Adhikari A."/>
            <person name="Zheng C.-J."/>
            <person name="Schuster L."/>
            <person name="Cowan T.M."/>
            <person name="Smanski M.J."/>
            <person name="Chevrette M.G."/>
            <person name="De Carvalho L.P.S."/>
            <person name="Shen B."/>
        </authorList>
    </citation>
    <scope>NUCLEOTIDE SEQUENCE [LARGE SCALE GENOMIC DNA]</scope>
    <source>
        <strain evidence="8 9">NPDC053399</strain>
    </source>
</reference>
<dbReference type="InterPro" id="IPR006050">
    <property type="entry name" value="DNA_photolyase_N"/>
</dbReference>
<dbReference type="RefSeq" id="WP_399647349.1">
    <property type="nucleotide sequence ID" value="NZ_JBITYG010000003.1"/>
</dbReference>
<evidence type="ECO:0000256" key="6">
    <source>
        <dbReference type="SAM" id="MobiDB-lite"/>
    </source>
</evidence>
<keyword evidence="9" id="KW-1185">Reference proteome</keyword>
<keyword evidence="3 5" id="KW-0274">FAD</keyword>
<feature type="region of interest" description="Disordered" evidence="6">
    <location>
        <begin position="182"/>
        <end position="201"/>
    </location>
</feature>
<comment type="similarity">
    <text evidence="5">Belongs to the DNA photolyase family.</text>
</comment>
<dbReference type="InterPro" id="IPR002081">
    <property type="entry name" value="Cryptochrome/DNA_photolyase_1"/>
</dbReference>
<keyword evidence="4 5" id="KW-0157">Chromophore</keyword>
<comment type="caution">
    <text evidence="8">The sequence shown here is derived from an EMBL/GenBank/DDBJ whole genome shotgun (WGS) entry which is preliminary data.</text>
</comment>
<evidence type="ECO:0000259" key="7">
    <source>
        <dbReference type="PROSITE" id="PS51645"/>
    </source>
</evidence>
<dbReference type="PANTHER" id="PTHR11455:SF9">
    <property type="entry name" value="CRYPTOCHROME CIRCADIAN CLOCK 5 ISOFORM X1"/>
    <property type="match status" value="1"/>
</dbReference>
<dbReference type="EC" id="4.1.99.3" evidence="8"/>
<dbReference type="Pfam" id="PF00875">
    <property type="entry name" value="DNA_photolyase"/>
    <property type="match status" value="1"/>
</dbReference>
<dbReference type="Gene3D" id="1.10.579.10">
    <property type="entry name" value="DNA Cyclobutane Dipyrimidine Photolyase, subunit A, domain 3"/>
    <property type="match status" value="1"/>
</dbReference>
<evidence type="ECO:0000256" key="4">
    <source>
        <dbReference type="ARBA" id="ARBA00022991"/>
    </source>
</evidence>
<sequence length="456" mass="49976">MSVSIALFTGDLRLHDNPSLRGASGSADQVVPLFVVDHAIRDTGFPTPNRAAFLAGCLADLDARLRRTGARLAVRTGDVTEQVREVAAEAGAEQVHIAAGVSGYAQRREERLRRALESDGRLLVVHEAVVTAVAPGAVTPQGKDHYAVFTPYFRRWAEQGVRAPLPAPRRIPGARVRYGSLPSPSSLAAGTPSPTLPEGGETAARRRLGRWLDGPLEGYADGHDDLPGDLTSRLSPYLHFGCLSAAELVHRALALGGAGADAFVRQLAWRDFHHQVLAARPAAAHRDYRTRGDRWRADADEIDAWRAGRTGYPIVDAAMRQLRQEGWMHNRARLLAASFLTKTLYADWRTGARHFQELLVDADVANNQLNWQWAAGTGTDTRPNRVLNPLTQAQRFDPDGSYVRRYVPELAGIPGSAVHRPWRLPAAERAALEYPEPIVDLDVAAARFRRARGLDD</sequence>
<dbReference type="Gene3D" id="3.40.50.620">
    <property type="entry name" value="HUPs"/>
    <property type="match status" value="1"/>
</dbReference>
<dbReference type="SUPFAM" id="SSF52425">
    <property type="entry name" value="Cryptochrome/photolyase, N-terminal domain"/>
    <property type="match status" value="1"/>
</dbReference>
<dbReference type="Proteomes" id="UP001614394">
    <property type="component" value="Unassembled WGS sequence"/>
</dbReference>
<dbReference type="InterPro" id="IPR036134">
    <property type="entry name" value="Crypto/Photolyase_FAD-like_sf"/>
</dbReference>
<dbReference type="PROSITE" id="PS51645">
    <property type="entry name" value="PHR_CRY_ALPHA_BETA"/>
    <property type="match status" value="1"/>
</dbReference>